<dbReference type="Gene3D" id="1.20.58.1000">
    <property type="entry name" value="Metal-sensitive repressor, helix protomer"/>
    <property type="match status" value="1"/>
</dbReference>
<reference evidence="1 2" key="1">
    <citation type="journal article" date="2015" name="Nature">
        <title>rRNA introns, odd ribosomes, and small enigmatic genomes across a large radiation of phyla.</title>
        <authorList>
            <person name="Brown C.T."/>
            <person name="Hug L.A."/>
            <person name="Thomas B.C."/>
            <person name="Sharon I."/>
            <person name="Castelle C.J."/>
            <person name="Singh A."/>
            <person name="Wilkins M.J."/>
            <person name="Williams K.H."/>
            <person name="Banfield J.F."/>
        </authorList>
    </citation>
    <scope>NUCLEOTIDE SEQUENCE [LARGE SCALE GENOMIC DNA]</scope>
</reference>
<organism evidence="1 2">
    <name type="scientific">Candidatus Wolfebacteria bacterium GW2011_GWA2_47_9b</name>
    <dbReference type="NCBI Taxonomy" id="1619005"/>
    <lineage>
        <taxon>Bacteria</taxon>
        <taxon>Candidatus Wolfeibacteriota</taxon>
    </lineage>
</organism>
<evidence type="ECO:0000313" key="2">
    <source>
        <dbReference type="Proteomes" id="UP000033882"/>
    </source>
</evidence>
<gene>
    <name evidence="1" type="ORF">UY19_C0018G0015</name>
</gene>
<evidence type="ECO:0000313" key="1">
    <source>
        <dbReference type="EMBL" id="KKU89170.1"/>
    </source>
</evidence>
<accession>A0A0G1X424</accession>
<dbReference type="PANTHER" id="PTHR33677">
    <property type="entry name" value="TRANSCRIPTIONAL REPRESSOR FRMR-RELATED"/>
    <property type="match status" value="1"/>
</dbReference>
<dbReference type="GO" id="GO:0045892">
    <property type="term" value="P:negative regulation of DNA-templated transcription"/>
    <property type="evidence" value="ECO:0007669"/>
    <property type="project" value="UniProtKB-ARBA"/>
</dbReference>
<comment type="caution">
    <text evidence="1">The sequence shown here is derived from an EMBL/GenBank/DDBJ whole genome shotgun (WGS) entry which is preliminary data.</text>
</comment>
<dbReference type="GO" id="GO:0003677">
    <property type="term" value="F:DNA binding"/>
    <property type="evidence" value="ECO:0007669"/>
    <property type="project" value="InterPro"/>
</dbReference>
<dbReference type="GO" id="GO:0046872">
    <property type="term" value="F:metal ion binding"/>
    <property type="evidence" value="ECO:0007669"/>
    <property type="project" value="InterPro"/>
</dbReference>
<name>A0A0G1X424_9BACT</name>
<evidence type="ECO:0008006" key="3">
    <source>
        <dbReference type="Google" id="ProtNLM"/>
    </source>
</evidence>
<dbReference type="PANTHER" id="PTHR33677:SF3">
    <property type="entry name" value="COPPER-SENSING TRANSCRIPTIONAL REPRESSOR RICR"/>
    <property type="match status" value="1"/>
</dbReference>
<dbReference type="InterPro" id="IPR038390">
    <property type="entry name" value="Metal_Tscrpt_repr_sf"/>
</dbReference>
<proteinExistence type="predicted"/>
<dbReference type="Pfam" id="PF02583">
    <property type="entry name" value="Trns_repr_metal"/>
    <property type="match status" value="1"/>
</dbReference>
<dbReference type="InterPro" id="IPR003735">
    <property type="entry name" value="Metal_Tscrpt_repr"/>
</dbReference>
<dbReference type="EMBL" id="LCPB01000018">
    <property type="protein sequence ID" value="KKU89170.1"/>
    <property type="molecule type" value="Genomic_DNA"/>
</dbReference>
<protein>
    <recommendedName>
        <fullName evidence="3">Copper-sensing transcriptional repressor CsoR</fullName>
    </recommendedName>
</protein>
<dbReference type="Proteomes" id="UP000033882">
    <property type="component" value="Unassembled WGS sequence"/>
</dbReference>
<sequence>MGNKEQLSKKKDVVDRIARIEGQLRGIRSMIEEERACVDVITQISAIRQSISSLGVELLKDDDRCKHLGEAYIKALFKFN</sequence>
<dbReference type="AlphaFoldDB" id="A0A0G1X424"/>
<dbReference type="CDD" id="cd10148">
    <property type="entry name" value="CsoR-like_DUF156"/>
    <property type="match status" value="1"/>
</dbReference>